<feature type="region of interest" description="Disordered" evidence="4">
    <location>
        <begin position="154"/>
        <end position="202"/>
    </location>
</feature>
<name>A0A9Y4NTX7_9TELE</name>
<evidence type="ECO:0000256" key="2">
    <source>
        <dbReference type="ARBA" id="ARBA00023157"/>
    </source>
</evidence>
<dbReference type="InterPro" id="IPR000859">
    <property type="entry name" value="CUB_dom"/>
</dbReference>
<dbReference type="InterPro" id="IPR035914">
    <property type="entry name" value="Sperma_CUB_dom_sf"/>
</dbReference>
<dbReference type="Gene3D" id="2.60.120.290">
    <property type="entry name" value="Spermadhesin, CUB domain"/>
    <property type="match status" value="1"/>
</dbReference>
<dbReference type="Pfam" id="PF00431">
    <property type="entry name" value="CUB"/>
    <property type="match status" value="1"/>
</dbReference>
<proteinExistence type="predicted"/>
<organism evidence="6 7">
    <name type="scientific">Stegastes partitus</name>
    <name type="common">bicolor damselfish</name>
    <dbReference type="NCBI Taxonomy" id="144197"/>
    <lineage>
        <taxon>Eukaryota</taxon>
        <taxon>Metazoa</taxon>
        <taxon>Chordata</taxon>
        <taxon>Craniata</taxon>
        <taxon>Vertebrata</taxon>
        <taxon>Euteleostomi</taxon>
        <taxon>Actinopterygii</taxon>
        <taxon>Neopterygii</taxon>
        <taxon>Teleostei</taxon>
        <taxon>Neoteleostei</taxon>
        <taxon>Acanthomorphata</taxon>
        <taxon>Ovalentaria</taxon>
        <taxon>Pomacentridae</taxon>
        <taxon>Stegastes</taxon>
    </lineage>
</organism>
<evidence type="ECO:0000256" key="4">
    <source>
        <dbReference type="SAM" id="MobiDB-lite"/>
    </source>
</evidence>
<evidence type="ECO:0000313" key="7">
    <source>
        <dbReference type="RefSeq" id="XP_008303462.1"/>
    </source>
</evidence>
<sequence>MRHRAVRGHSDPGCGTVVLVEDPAAVHSPNYPQSYGDDCVLRWVVYAPHGHVVKLDFADFDLEESDRCLYDSLTVFGDVAGTEEIAVLCGRGPPPPVLSYHSVMVLQFTSDSSVAHGGFSASLTFISDADLHDRDGPDVEQHPDVFTANRRHTAPHVVQPSSSRSLQAAVDPGRHVVGGSGDGDEDDDDDDDDDGESSGTTQ</sequence>
<dbReference type="CDD" id="cd00041">
    <property type="entry name" value="CUB"/>
    <property type="match status" value="1"/>
</dbReference>
<dbReference type="FunFam" id="2.60.120.290:FF:000005">
    <property type="entry name" value="Procollagen C-endopeptidase enhancer 1"/>
    <property type="match status" value="1"/>
</dbReference>
<comment type="caution">
    <text evidence="3">Lacks conserved residue(s) required for the propagation of feature annotation.</text>
</comment>
<dbReference type="SUPFAM" id="SSF49854">
    <property type="entry name" value="Spermadhesin, CUB domain"/>
    <property type="match status" value="1"/>
</dbReference>
<dbReference type="Proteomes" id="UP000694891">
    <property type="component" value="Unplaced"/>
</dbReference>
<reference evidence="7" key="1">
    <citation type="submission" date="2025-08" db="UniProtKB">
        <authorList>
            <consortium name="RefSeq"/>
        </authorList>
    </citation>
    <scope>IDENTIFICATION</scope>
</reference>
<dbReference type="PANTHER" id="PTHR24251:SF50">
    <property type="entry name" value="ATTRACTIN-LIKE 1A"/>
    <property type="match status" value="1"/>
</dbReference>
<feature type="compositionally biased region" description="Acidic residues" evidence="4">
    <location>
        <begin position="182"/>
        <end position="196"/>
    </location>
</feature>
<evidence type="ECO:0000256" key="3">
    <source>
        <dbReference type="PROSITE-ProRule" id="PRU00059"/>
    </source>
</evidence>
<dbReference type="AlphaFoldDB" id="A0A9Y4NTX7"/>
<dbReference type="SMART" id="SM00042">
    <property type="entry name" value="CUB"/>
    <property type="match status" value="1"/>
</dbReference>
<feature type="domain" description="CUB" evidence="5">
    <location>
        <begin position="14"/>
        <end position="126"/>
    </location>
</feature>
<protein>
    <submittedName>
        <fullName evidence="7">Ovochymase-2-like isoform X2</fullName>
    </submittedName>
</protein>
<keyword evidence="6" id="KW-1185">Reference proteome</keyword>
<evidence type="ECO:0000259" key="5">
    <source>
        <dbReference type="PROSITE" id="PS01180"/>
    </source>
</evidence>
<evidence type="ECO:0000256" key="1">
    <source>
        <dbReference type="ARBA" id="ARBA00022737"/>
    </source>
</evidence>
<dbReference type="PANTHER" id="PTHR24251">
    <property type="entry name" value="OVOCHYMASE-RELATED"/>
    <property type="match status" value="1"/>
</dbReference>
<dbReference type="GeneID" id="103375047"/>
<dbReference type="RefSeq" id="XP_008303462.1">
    <property type="nucleotide sequence ID" value="XM_008305240.1"/>
</dbReference>
<accession>A0A9Y4NTX7</accession>
<keyword evidence="2" id="KW-1015">Disulfide bond</keyword>
<evidence type="ECO:0000313" key="6">
    <source>
        <dbReference type="Proteomes" id="UP000694891"/>
    </source>
</evidence>
<dbReference type="PROSITE" id="PS01180">
    <property type="entry name" value="CUB"/>
    <property type="match status" value="1"/>
</dbReference>
<gene>
    <name evidence="7" type="primary">LOC103375047</name>
</gene>
<keyword evidence="1" id="KW-0677">Repeat</keyword>